<keyword evidence="3" id="KW-0762">Sugar transport</keyword>
<accession>A0ABR7RHI4</accession>
<dbReference type="CDD" id="cd03215">
    <property type="entry name" value="ABC_Carb_Monos_II"/>
    <property type="match status" value="1"/>
</dbReference>
<keyword evidence="4" id="KW-0677">Repeat</keyword>
<evidence type="ECO:0000256" key="6">
    <source>
        <dbReference type="ARBA" id="ARBA00022840"/>
    </source>
</evidence>
<dbReference type="SUPFAM" id="SSF52540">
    <property type="entry name" value="P-loop containing nucleoside triphosphate hydrolases"/>
    <property type="match status" value="2"/>
</dbReference>
<dbReference type="EMBL" id="JACTVA010000003">
    <property type="protein sequence ID" value="MBC9205848.1"/>
    <property type="molecule type" value="Genomic_DNA"/>
</dbReference>
<keyword evidence="8" id="KW-0472">Membrane</keyword>
<name>A0ABR7RHI4_9PROT</name>
<proteinExistence type="predicted"/>
<dbReference type="Gene3D" id="3.40.50.300">
    <property type="entry name" value="P-loop containing nucleotide triphosphate hydrolases"/>
    <property type="match status" value="2"/>
</dbReference>
<dbReference type="PROSITE" id="PS00211">
    <property type="entry name" value="ABC_TRANSPORTER_1"/>
    <property type="match status" value="1"/>
</dbReference>
<dbReference type="InterPro" id="IPR050107">
    <property type="entry name" value="ABC_carbohydrate_import_ATPase"/>
</dbReference>
<sequence>MTALLELDGISKTYPGVRALDGVSLALNAGEVLGLIGENGAGKSTLMKVLGGVVPPSGGEIRLNGRSYDRLTVTEAQAAGIAFVHQELNLFDNLDVAGNILFGREPLKGGPLRLVDRKAAAEQVAPLLRRLGADFTPWTSVAELSIAQRQLVEIAKALATEARIIILDEPTSSLTLSETARLLTVLGELRASGTALIYISHRLGEIIDCADRVVCLRDGKLAGALAREDISHANMIRLMIGRDLRALYTPPARPPGEGGLAISGLITSAFPQQEVDLRIRPGEIVGLAGLVGSGRTSLARALFGIDPPMGGSITLDGAVLRVRAPRDAVAAGLYLVPEDRKKDGLVLDMPIAENITLADLPHYASAGLVDRGAERRAAEGQGKSLRIKAPGVEVIAGTLSGGNQQKVVLGKWLSMAPRIILFDEPTRGIDVGAKGEIYTLMRALADKGVGILMISSDMEEVIGVSDRIVVMHEGRISGTLQRDAFSEKAVLRLAIGQDGEAAET</sequence>
<organism evidence="10 11">
    <name type="scientific">Teichococcus aerophilus</name>
    <dbReference type="NCBI Taxonomy" id="1224513"/>
    <lineage>
        <taxon>Bacteria</taxon>
        <taxon>Pseudomonadati</taxon>
        <taxon>Pseudomonadota</taxon>
        <taxon>Alphaproteobacteria</taxon>
        <taxon>Acetobacterales</taxon>
        <taxon>Roseomonadaceae</taxon>
        <taxon>Roseomonas</taxon>
    </lineage>
</organism>
<evidence type="ECO:0000256" key="4">
    <source>
        <dbReference type="ARBA" id="ARBA00022737"/>
    </source>
</evidence>
<dbReference type="CDD" id="cd03216">
    <property type="entry name" value="ABC_Carb_Monos_I"/>
    <property type="match status" value="1"/>
</dbReference>
<keyword evidence="7" id="KW-1278">Translocase</keyword>
<keyword evidence="6 10" id="KW-0067">ATP-binding</keyword>
<dbReference type="InterPro" id="IPR017871">
    <property type="entry name" value="ABC_transporter-like_CS"/>
</dbReference>
<dbReference type="Pfam" id="PF00005">
    <property type="entry name" value="ABC_tran"/>
    <property type="match status" value="2"/>
</dbReference>
<keyword evidence="11" id="KW-1185">Reference proteome</keyword>
<dbReference type="PANTHER" id="PTHR43790">
    <property type="entry name" value="CARBOHYDRATE TRANSPORT ATP-BINDING PROTEIN MG119-RELATED"/>
    <property type="match status" value="1"/>
</dbReference>
<evidence type="ECO:0000256" key="8">
    <source>
        <dbReference type="ARBA" id="ARBA00023136"/>
    </source>
</evidence>
<keyword evidence="5" id="KW-0547">Nucleotide-binding</keyword>
<evidence type="ECO:0000259" key="9">
    <source>
        <dbReference type="PROSITE" id="PS50893"/>
    </source>
</evidence>
<dbReference type="RefSeq" id="WP_187783010.1">
    <property type="nucleotide sequence ID" value="NZ_JACTVA010000003.1"/>
</dbReference>
<feature type="domain" description="ABC transporter" evidence="9">
    <location>
        <begin position="5"/>
        <end position="243"/>
    </location>
</feature>
<evidence type="ECO:0000256" key="1">
    <source>
        <dbReference type="ARBA" id="ARBA00022448"/>
    </source>
</evidence>
<dbReference type="PROSITE" id="PS50893">
    <property type="entry name" value="ABC_TRANSPORTER_2"/>
    <property type="match status" value="2"/>
</dbReference>
<dbReference type="GO" id="GO:0005524">
    <property type="term" value="F:ATP binding"/>
    <property type="evidence" value="ECO:0007669"/>
    <property type="project" value="UniProtKB-KW"/>
</dbReference>
<evidence type="ECO:0000313" key="10">
    <source>
        <dbReference type="EMBL" id="MBC9205848.1"/>
    </source>
</evidence>
<dbReference type="Proteomes" id="UP000626026">
    <property type="component" value="Unassembled WGS sequence"/>
</dbReference>
<protein>
    <submittedName>
        <fullName evidence="10">Sugar ABC transporter ATP-binding protein</fullName>
    </submittedName>
</protein>
<reference evidence="10 11" key="1">
    <citation type="journal article" date="2013" name="Int. J. Syst. Evol. Microbiol.">
        <title>Roseomonas aerophila sp. nov., isolated from air.</title>
        <authorList>
            <person name="Kim S.J."/>
            <person name="Weon H.Y."/>
            <person name="Ahn J.H."/>
            <person name="Hong S.B."/>
            <person name="Seok S.J."/>
            <person name="Whang K.S."/>
            <person name="Kwon S.W."/>
        </authorList>
    </citation>
    <scope>NUCLEOTIDE SEQUENCE [LARGE SCALE GENOMIC DNA]</scope>
    <source>
        <strain evidence="10 11">NBRC 108923</strain>
    </source>
</reference>
<dbReference type="SMART" id="SM00382">
    <property type="entry name" value="AAA"/>
    <property type="match status" value="2"/>
</dbReference>
<dbReference type="InterPro" id="IPR003593">
    <property type="entry name" value="AAA+_ATPase"/>
</dbReference>
<evidence type="ECO:0000256" key="5">
    <source>
        <dbReference type="ARBA" id="ARBA00022741"/>
    </source>
</evidence>
<dbReference type="InterPro" id="IPR027417">
    <property type="entry name" value="P-loop_NTPase"/>
</dbReference>
<feature type="domain" description="ABC transporter" evidence="9">
    <location>
        <begin position="244"/>
        <end position="498"/>
    </location>
</feature>
<evidence type="ECO:0000256" key="7">
    <source>
        <dbReference type="ARBA" id="ARBA00022967"/>
    </source>
</evidence>
<comment type="caution">
    <text evidence="10">The sequence shown here is derived from an EMBL/GenBank/DDBJ whole genome shotgun (WGS) entry which is preliminary data.</text>
</comment>
<keyword evidence="2" id="KW-1003">Cell membrane</keyword>
<evidence type="ECO:0000313" key="11">
    <source>
        <dbReference type="Proteomes" id="UP000626026"/>
    </source>
</evidence>
<evidence type="ECO:0000256" key="3">
    <source>
        <dbReference type="ARBA" id="ARBA00022597"/>
    </source>
</evidence>
<keyword evidence="1" id="KW-0813">Transport</keyword>
<dbReference type="PANTHER" id="PTHR43790:SF3">
    <property type="entry name" value="D-ALLOSE IMPORT ATP-BINDING PROTEIN ALSA-RELATED"/>
    <property type="match status" value="1"/>
</dbReference>
<dbReference type="InterPro" id="IPR003439">
    <property type="entry name" value="ABC_transporter-like_ATP-bd"/>
</dbReference>
<evidence type="ECO:0000256" key="2">
    <source>
        <dbReference type="ARBA" id="ARBA00022475"/>
    </source>
</evidence>
<gene>
    <name evidence="10" type="ORF">IBL26_03295</name>
</gene>